<dbReference type="PANTHER" id="PTHR11733:SF167">
    <property type="entry name" value="FI17812P1-RELATED"/>
    <property type="match status" value="1"/>
</dbReference>
<name>A0A076EZ59_RHOOP</name>
<reference evidence="3 4" key="1">
    <citation type="submission" date="2014-07" db="EMBL/GenBank/DDBJ databases">
        <title>Genome Sequence of Rhodococcus opacus Strain R7, a Biodegrader of Mono- and Polycyclic Aromatic Hydrocarbons.</title>
        <authorList>
            <person name="Di Gennaro P."/>
            <person name="Zampolli J."/>
            <person name="Presti I."/>
            <person name="Cappelletti M."/>
            <person name="D'Ursi P."/>
            <person name="Orro A."/>
            <person name="Mezzelani A."/>
            <person name="Milanesi L."/>
        </authorList>
    </citation>
    <scope>NUCLEOTIDE SEQUENCE [LARGE SCALE GENOMIC DNA]</scope>
    <source>
        <strain evidence="3 4">R7</strain>
    </source>
</reference>
<dbReference type="InterPro" id="IPR018497">
    <property type="entry name" value="Peptidase_M13_C"/>
</dbReference>
<dbReference type="GO" id="GO:0004222">
    <property type="term" value="F:metalloendopeptidase activity"/>
    <property type="evidence" value="ECO:0007669"/>
    <property type="project" value="InterPro"/>
</dbReference>
<dbReference type="SUPFAM" id="SSF55486">
    <property type="entry name" value="Metalloproteases ('zincins'), catalytic domain"/>
    <property type="match status" value="1"/>
</dbReference>
<dbReference type="Gene3D" id="3.40.390.10">
    <property type="entry name" value="Collagenase (Catalytic Domain)"/>
    <property type="match status" value="1"/>
</dbReference>
<dbReference type="PANTHER" id="PTHR11733">
    <property type="entry name" value="ZINC METALLOPROTEASE FAMILY M13 NEPRILYSIN-RELATED"/>
    <property type="match status" value="1"/>
</dbReference>
<comment type="similarity">
    <text evidence="1">Belongs to the peptidase M13 family.</text>
</comment>
<dbReference type="InterPro" id="IPR000718">
    <property type="entry name" value="Peptidase_M13"/>
</dbReference>
<dbReference type="PRINTS" id="PR00786">
    <property type="entry name" value="NEPRILYSIN"/>
</dbReference>
<evidence type="ECO:0000313" key="4">
    <source>
        <dbReference type="Proteomes" id="UP000028488"/>
    </source>
</evidence>
<dbReference type="Pfam" id="PF01431">
    <property type="entry name" value="Peptidase_M13"/>
    <property type="match status" value="1"/>
</dbReference>
<protein>
    <recommendedName>
        <fullName evidence="2">Peptidase M13 C-terminal domain-containing protein</fullName>
    </recommendedName>
</protein>
<dbReference type="AlphaFoldDB" id="A0A076EZ59"/>
<accession>A0A076EZ59</accession>
<dbReference type="EMBL" id="CP008947">
    <property type="protein sequence ID" value="AII08634.1"/>
    <property type="molecule type" value="Genomic_DNA"/>
</dbReference>
<dbReference type="PROSITE" id="PS51885">
    <property type="entry name" value="NEPRILYSIN"/>
    <property type="match status" value="1"/>
</dbReference>
<proteinExistence type="inferred from homology"/>
<gene>
    <name evidence="3" type="ORF">EP51_30060</name>
</gene>
<dbReference type="Proteomes" id="UP000028488">
    <property type="component" value="Chromosome"/>
</dbReference>
<evidence type="ECO:0000259" key="2">
    <source>
        <dbReference type="Pfam" id="PF01431"/>
    </source>
</evidence>
<dbReference type="eggNOG" id="COG3590">
    <property type="taxonomic scope" value="Bacteria"/>
</dbReference>
<dbReference type="InterPro" id="IPR024079">
    <property type="entry name" value="MetalloPept_cat_dom_sf"/>
</dbReference>
<feature type="domain" description="Peptidase M13 C-terminal" evidence="2">
    <location>
        <begin position="9"/>
        <end position="121"/>
    </location>
</feature>
<organism evidence="3 4">
    <name type="scientific">Rhodococcus opacus</name>
    <name type="common">Nocardia opaca</name>
    <dbReference type="NCBI Taxonomy" id="37919"/>
    <lineage>
        <taxon>Bacteria</taxon>
        <taxon>Bacillati</taxon>
        <taxon>Actinomycetota</taxon>
        <taxon>Actinomycetes</taxon>
        <taxon>Mycobacteriales</taxon>
        <taxon>Nocardiaceae</taxon>
        <taxon>Rhodococcus</taxon>
    </lineage>
</organism>
<sequence>MQIGAGKVFGGIGSVIGHEAPHGFDDQRSQFDGNGNNVNWWTPADREQFAARTQKLADQFDAYTPIPGRPDVHVHGNLTLGESIADLGGVNASYDALQAVLDSDPGTAEEKIDGLQFGQSFGCSASPVSTY</sequence>
<dbReference type="GO" id="GO:0005886">
    <property type="term" value="C:plasma membrane"/>
    <property type="evidence" value="ECO:0007669"/>
    <property type="project" value="TreeGrafter"/>
</dbReference>
<dbReference type="GO" id="GO:0016485">
    <property type="term" value="P:protein processing"/>
    <property type="evidence" value="ECO:0007669"/>
    <property type="project" value="TreeGrafter"/>
</dbReference>
<evidence type="ECO:0000313" key="3">
    <source>
        <dbReference type="EMBL" id="AII08634.1"/>
    </source>
</evidence>
<evidence type="ECO:0000256" key="1">
    <source>
        <dbReference type="ARBA" id="ARBA00007357"/>
    </source>
</evidence>